<feature type="compositionally biased region" description="Low complexity" evidence="1">
    <location>
        <begin position="113"/>
        <end position="140"/>
    </location>
</feature>
<feature type="compositionally biased region" description="Basic and acidic residues" evidence="1">
    <location>
        <begin position="41"/>
        <end position="71"/>
    </location>
</feature>
<evidence type="ECO:0000313" key="2">
    <source>
        <dbReference type="EMBL" id="EOD51246.1"/>
    </source>
</evidence>
<dbReference type="AlphaFoldDB" id="R1GSK6"/>
<dbReference type="EMBL" id="KB915885">
    <property type="protein sequence ID" value="EOD51246.1"/>
    <property type="molecule type" value="Genomic_DNA"/>
</dbReference>
<evidence type="ECO:0000313" key="3">
    <source>
        <dbReference type="Proteomes" id="UP000013521"/>
    </source>
</evidence>
<accession>R1GSK6</accession>
<dbReference type="HOGENOM" id="CLU_1481773_0_0_1"/>
<dbReference type="KEGG" id="npa:UCRNP2_1971"/>
<feature type="compositionally biased region" description="Basic and acidic residues" evidence="1">
    <location>
        <begin position="83"/>
        <end position="92"/>
    </location>
</feature>
<dbReference type="STRING" id="1287680.R1GSK6"/>
<feature type="region of interest" description="Disordered" evidence="1">
    <location>
        <begin position="41"/>
        <end position="182"/>
    </location>
</feature>
<sequence length="182" mass="19367">MRPGAKLTEEELAERMSAIALKNASLTAAHARAEADQARFEKREAEAAAKAKVRAKQERQNRQQMMGERERNRLRKLNALQGREWDADKEEGFGGTGNERNSGRATRRGMHGGPAAAANGTAGADAGVGADKGAVAAAAGSQGGKDDTDRPEPPKRMESFGLSAVLGPQTGEKKSWADQIDE</sequence>
<gene>
    <name evidence="2" type="ORF">UCRNP2_1971</name>
</gene>
<dbReference type="OrthoDB" id="2402960at2759"/>
<organism evidence="2 3">
    <name type="scientific">Botryosphaeria parva (strain UCR-NP2)</name>
    <name type="common">Grapevine canker fungus</name>
    <name type="synonym">Neofusicoccum parvum</name>
    <dbReference type="NCBI Taxonomy" id="1287680"/>
    <lineage>
        <taxon>Eukaryota</taxon>
        <taxon>Fungi</taxon>
        <taxon>Dikarya</taxon>
        <taxon>Ascomycota</taxon>
        <taxon>Pezizomycotina</taxon>
        <taxon>Dothideomycetes</taxon>
        <taxon>Dothideomycetes incertae sedis</taxon>
        <taxon>Botryosphaeriales</taxon>
        <taxon>Botryosphaeriaceae</taxon>
        <taxon>Neofusicoccum</taxon>
    </lineage>
</organism>
<evidence type="ECO:0000256" key="1">
    <source>
        <dbReference type="SAM" id="MobiDB-lite"/>
    </source>
</evidence>
<name>R1GSK6_BOTPV</name>
<proteinExistence type="predicted"/>
<protein>
    <submittedName>
        <fullName evidence="2">Uncharacterized protein</fullName>
    </submittedName>
</protein>
<reference evidence="3" key="1">
    <citation type="journal article" date="2013" name="Genome Announc.">
        <title>Draft genome sequence of Neofusicoccum parvum isolate UCR-NP2, a fungal vascular pathogen associated with grapevine cankers.</title>
        <authorList>
            <person name="Blanco-Ulate B."/>
            <person name="Rolshausen P."/>
            <person name="Cantu D."/>
        </authorList>
    </citation>
    <scope>NUCLEOTIDE SEQUENCE [LARGE SCALE GENOMIC DNA]</scope>
    <source>
        <strain evidence="3">UCR-NP2</strain>
    </source>
</reference>
<dbReference type="eggNOG" id="ENOG502SAXX">
    <property type="taxonomic scope" value="Eukaryota"/>
</dbReference>
<dbReference type="Proteomes" id="UP000013521">
    <property type="component" value="Unassembled WGS sequence"/>
</dbReference>
<feature type="compositionally biased region" description="Basic and acidic residues" evidence="1">
    <location>
        <begin position="144"/>
        <end position="158"/>
    </location>
</feature>